<name>A0ACB7SP93_HYAAI</name>
<evidence type="ECO:0000313" key="2">
    <source>
        <dbReference type="Proteomes" id="UP000821845"/>
    </source>
</evidence>
<sequence length="76" mass="8531">MPTAEKLRNDVISDTDMDMPTISTRTMQRMLNDLGHLQAVNALKDKHGARIRADVKTQEAIRKPQSADSVRSRGQI</sequence>
<keyword evidence="2" id="KW-1185">Reference proteome</keyword>
<organism evidence="1 2">
    <name type="scientific">Hyalomma asiaticum</name>
    <name type="common">Tick</name>
    <dbReference type="NCBI Taxonomy" id="266040"/>
    <lineage>
        <taxon>Eukaryota</taxon>
        <taxon>Metazoa</taxon>
        <taxon>Ecdysozoa</taxon>
        <taxon>Arthropoda</taxon>
        <taxon>Chelicerata</taxon>
        <taxon>Arachnida</taxon>
        <taxon>Acari</taxon>
        <taxon>Parasitiformes</taxon>
        <taxon>Ixodida</taxon>
        <taxon>Ixodoidea</taxon>
        <taxon>Ixodidae</taxon>
        <taxon>Hyalomminae</taxon>
        <taxon>Hyalomma</taxon>
    </lineage>
</organism>
<dbReference type="EMBL" id="CM023483">
    <property type="protein sequence ID" value="KAH6935598.1"/>
    <property type="molecule type" value="Genomic_DNA"/>
</dbReference>
<comment type="caution">
    <text evidence="1">The sequence shown here is derived from an EMBL/GenBank/DDBJ whole genome shotgun (WGS) entry which is preliminary data.</text>
</comment>
<evidence type="ECO:0000313" key="1">
    <source>
        <dbReference type="EMBL" id="KAH6935598.1"/>
    </source>
</evidence>
<proteinExistence type="predicted"/>
<gene>
    <name evidence="1" type="ORF">HPB50_007009</name>
</gene>
<reference evidence="1" key="1">
    <citation type="submission" date="2020-05" db="EMBL/GenBank/DDBJ databases">
        <title>Large-scale comparative analyses of tick genomes elucidate their genetic diversity and vector capacities.</title>
        <authorList>
            <person name="Jia N."/>
            <person name="Wang J."/>
            <person name="Shi W."/>
            <person name="Du L."/>
            <person name="Sun Y."/>
            <person name="Zhan W."/>
            <person name="Jiang J."/>
            <person name="Wang Q."/>
            <person name="Zhang B."/>
            <person name="Ji P."/>
            <person name="Sakyi L.B."/>
            <person name="Cui X."/>
            <person name="Yuan T."/>
            <person name="Jiang B."/>
            <person name="Yang W."/>
            <person name="Lam T.T.-Y."/>
            <person name="Chang Q."/>
            <person name="Ding S."/>
            <person name="Wang X."/>
            <person name="Zhu J."/>
            <person name="Ruan X."/>
            <person name="Zhao L."/>
            <person name="Wei J."/>
            <person name="Que T."/>
            <person name="Du C."/>
            <person name="Cheng J."/>
            <person name="Dai P."/>
            <person name="Han X."/>
            <person name="Huang E."/>
            <person name="Gao Y."/>
            <person name="Liu J."/>
            <person name="Shao H."/>
            <person name="Ye R."/>
            <person name="Li L."/>
            <person name="Wei W."/>
            <person name="Wang X."/>
            <person name="Wang C."/>
            <person name="Yang T."/>
            <person name="Huo Q."/>
            <person name="Li W."/>
            <person name="Guo W."/>
            <person name="Chen H."/>
            <person name="Zhou L."/>
            <person name="Ni X."/>
            <person name="Tian J."/>
            <person name="Zhou Y."/>
            <person name="Sheng Y."/>
            <person name="Liu T."/>
            <person name="Pan Y."/>
            <person name="Xia L."/>
            <person name="Li J."/>
            <person name="Zhao F."/>
            <person name="Cao W."/>
        </authorList>
    </citation>
    <scope>NUCLEOTIDE SEQUENCE</scope>
    <source>
        <strain evidence="1">Hyas-2018</strain>
    </source>
</reference>
<accession>A0ACB7SP93</accession>
<dbReference type="Proteomes" id="UP000821845">
    <property type="component" value="Chromosome 3"/>
</dbReference>
<protein>
    <submittedName>
        <fullName evidence="1">Uncharacterized protein</fullName>
    </submittedName>
</protein>